<accession>A0ACC0IJR8</accession>
<comment type="caution">
    <text evidence="1">The sequence shown here is derived from an EMBL/GenBank/DDBJ whole genome shotgun (WGS) entry which is preliminary data.</text>
</comment>
<dbReference type="EMBL" id="CM045760">
    <property type="protein sequence ID" value="KAI8025628.1"/>
    <property type="molecule type" value="Genomic_DNA"/>
</dbReference>
<protein>
    <submittedName>
        <fullName evidence="1">Conserved oligomeric Golgi complex subunit 4</fullName>
    </submittedName>
</protein>
<name>A0ACC0IJR8_9ERIC</name>
<organism evidence="1 2">
    <name type="scientific">Camellia lanceoleosa</name>
    <dbReference type="NCBI Taxonomy" id="1840588"/>
    <lineage>
        <taxon>Eukaryota</taxon>
        <taxon>Viridiplantae</taxon>
        <taxon>Streptophyta</taxon>
        <taxon>Embryophyta</taxon>
        <taxon>Tracheophyta</taxon>
        <taxon>Spermatophyta</taxon>
        <taxon>Magnoliopsida</taxon>
        <taxon>eudicotyledons</taxon>
        <taxon>Gunneridae</taxon>
        <taxon>Pentapetalae</taxon>
        <taxon>asterids</taxon>
        <taxon>Ericales</taxon>
        <taxon>Theaceae</taxon>
        <taxon>Camellia</taxon>
    </lineage>
</organism>
<evidence type="ECO:0000313" key="1">
    <source>
        <dbReference type="EMBL" id="KAI8025628.1"/>
    </source>
</evidence>
<sequence length="97" mass="10916">MPALVSHLSSMTQRTVRDKFACLTQMATILNLEKVSEILDFWGENSGLMTWRLTPAEVRRVLGLRVDFKPEAIAALKLIYSGLDVAISQTQFTKAQF</sequence>
<proteinExistence type="predicted"/>
<evidence type="ECO:0000313" key="2">
    <source>
        <dbReference type="Proteomes" id="UP001060215"/>
    </source>
</evidence>
<reference evidence="1 2" key="1">
    <citation type="journal article" date="2022" name="Plant J.">
        <title>Chromosome-level genome of Camellia lanceoleosa provides a valuable resource for understanding genome evolution and self-incompatibility.</title>
        <authorList>
            <person name="Gong W."/>
            <person name="Xiao S."/>
            <person name="Wang L."/>
            <person name="Liao Z."/>
            <person name="Chang Y."/>
            <person name="Mo W."/>
            <person name="Hu G."/>
            <person name="Li W."/>
            <person name="Zhao G."/>
            <person name="Zhu H."/>
            <person name="Hu X."/>
            <person name="Ji K."/>
            <person name="Xiang X."/>
            <person name="Song Q."/>
            <person name="Yuan D."/>
            <person name="Jin S."/>
            <person name="Zhang L."/>
        </authorList>
    </citation>
    <scope>NUCLEOTIDE SEQUENCE [LARGE SCALE GENOMIC DNA]</scope>
    <source>
        <strain evidence="1">SQ_2022a</strain>
    </source>
</reference>
<gene>
    <name evidence="1" type="ORF">LOK49_LG02G02933</name>
</gene>
<keyword evidence="2" id="KW-1185">Reference proteome</keyword>
<dbReference type="Proteomes" id="UP001060215">
    <property type="component" value="Chromosome 3"/>
</dbReference>